<protein>
    <submittedName>
        <fullName evidence="2">Uncharacterized protein</fullName>
    </submittedName>
</protein>
<feature type="region of interest" description="Disordered" evidence="1">
    <location>
        <begin position="174"/>
        <end position="263"/>
    </location>
</feature>
<keyword evidence="3" id="KW-1185">Reference proteome</keyword>
<sequence length="423" mass="47336">MKKWQQLAVIVGITVLSGSWSGSVGCAKAAENNKLKVTIHYLLEYKNGKDTEYLRKELKTKHDVPVMENELVPGLGDIYDGKGYGYSRENNEKAQSSQVEYTVTYRGSKASGTIFYVDISHKNKEVDPNQKISLQWVTVGGVPDYQLPKGYTFANKVDSERRITKKKNDMTIYVVPKSIHRPTEQQPATTPSTSEPESSQVVTSVPQPQSKPMVIPSVTLPTQLQPSLQSHPKPMAPTPPVGPIPPVQSKPVTSKLPQSEVQETKPLRVQVRPTPVKKVPQVTHKQPGVVNWFLPTQPTKVSLKRAQTRPVTSHTTLTEDHHDQLQGLDLPTTVAQFKDRPERPGHRRVQTLKRTQRIAVDRQTSRSAINHAPHARVKLPQTGGANADWKLLRLGLVRPHFEWRYDFSPEVYGPSLILCYTGA</sequence>
<feature type="compositionally biased region" description="Polar residues" evidence="1">
    <location>
        <begin position="219"/>
        <end position="230"/>
    </location>
</feature>
<dbReference type="RefSeq" id="WP_129031128.1">
    <property type="nucleotide sequence ID" value="NZ_CP059603.1"/>
</dbReference>
<evidence type="ECO:0000256" key="1">
    <source>
        <dbReference type="SAM" id="MobiDB-lite"/>
    </source>
</evidence>
<organism evidence="2 3">
    <name type="scientific">Levilactobacillus suantsaii</name>
    <dbReference type="NCBI Taxonomy" id="2292255"/>
    <lineage>
        <taxon>Bacteria</taxon>
        <taxon>Bacillati</taxon>
        <taxon>Bacillota</taxon>
        <taxon>Bacilli</taxon>
        <taxon>Lactobacillales</taxon>
        <taxon>Lactobacillaceae</taxon>
        <taxon>Levilactobacillus</taxon>
    </lineage>
</organism>
<feature type="compositionally biased region" description="Low complexity" evidence="1">
    <location>
        <begin position="185"/>
        <end position="210"/>
    </location>
</feature>
<dbReference type="EMBL" id="QXIL01000001">
    <property type="protein sequence ID" value="RXI80069.1"/>
    <property type="molecule type" value="Genomic_DNA"/>
</dbReference>
<comment type="caution">
    <text evidence="2">The sequence shown here is derived from an EMBL/GenBank/DDBJ whole genome shotgun (WGS) entry which is preliminary data.</text>
</comment>
<dbReference type="PROSITE" id="PS51257">
    <property type="entry name" value="PROKAR_LIPOPROTEIN"/>
    <property type="match status" value="1"/>
</dbReference>
<evidence type="ECO:0000313" key="2">
    <source>
        <dbReference type="EMBL" id="RXI80069.1"/>
    </source>
</evidence>
<name>A0A4Q0VL72_9LACO</name>
<gene>
    <name evidence="2" type="ORF">DXH47_00455</name>
</gene>
<evidence type="ECO:0000313" key="3">
    <source>
        <dbReference type="Proteomes" id="UP000290602"/>
    </source>
</evidence>
<feature type="compositionally biased region" description="Pro residues" evidence="1">
    <location>
        <begin position="234"/>
        <end position="248"/>
    </location>
</feature>
<reference evidence="2 3" key="1">
    <citation type="submission" date="2018-08" db="EMBL/GenBank/DDBJ databases">
        <title>Lactobacillus suantsai sp. nov., isolated from traditional fermented suan-tsai in Taiwan.</title>
        <authorList>
            <person name="Huang C.-H."/>
        </authorList>
    </citation>
    <scope>NUCLEOTIDE SEQUENCE [LARGE SCALE GENOMIC DNA]</scope>
    <source>
        <strain evidence="2 3">BCRC 12945</strain>
    </source>
</reference>
<dbReference type="AlphaFoldDB" id="A0A4Q0VL72"/>
<accession>A0A4Q0VL72</accession>
<proteinExistence type="predicted"/>
<dbReference type="Proteomes" id="UP000290602">
    <property type="component" value="Unassembled WGS sequence"/>
</dbReference>